<accession>A0A2X0VMZ1</accession>
<reference evidence="9 10" key="1">
    <citation type="submission" date="2018-06" db="EMBL/GenBank/DDBJ databases">
        <authorList>
            <consortium name="Pathogen Informatics"/>
            <person name="Doyle S."/>
        </authorList>
    </citation>
    <scope>NUCLEOTIDE SEQUENCE [LARGE SCALE GENOMIC DNA]</scope>
    <source>
        <strain evidence="9 10">NCTC13093</strain>
    </source>
</reference>
<evidence type="ECO:0000256" key="2">
    <source>
        <dbReference type="ARBA" id="ARBA00022729"/>
    </source>
</evidence>
<protein>
    <recommendedName>
        <fullName evidence="6">Lipoprotein</fullName>
    </recommendedName>
</protein>
<dbReference type="Gene3D" id="3.40.190.10">
    <property type="entry name" value="Periplasmic binding protein-like II"/>
    <property type="match status" value="2"/>
</dbReference>
<dbReference type="SUPFAM" id="SSF53850">
    <property type="entry name" value="Periplasmic binding protein-like II"/>
    <property type="match status" value="1"/>
</dbReference>
<dbReference type="EMBL" id="UAPV01000001">
    <property type="protein sequence ID" value="SPT69110.1"/>
    <property type="molecule type" value="Genomic_DNA"/>
</dbReference>
<keyword evidence="4" id="KW-0564">Palmitate</keyword>
<evidence type="ECO:0000256" key="7">
    <source>
        <dbReference type="PIRSR" id="PIRSR002854-1"/>
    </source>
</evidence>
<evidence type="ECO:0000256" key="5">
    <source>
        <dbReference type="ARBA" id="ARBA00023288"/>
    </source>
</evidence>
<keyword evidence="10" id="KW-1185">Reference proteome</keyword>
<sequence length="284" mass="30895">MKFTRTFAATVCACVAAFTLSACSDEEKATVTASNPGSDLKEIKVGLVGEHNEEWESVAKELEGQGIKLTLVRFGDYTLPNAALNEGEIDLNSFQHKAFLENEIKSRGYKIKAIQNTTISLLPLYSVKIKSIDEIKDGDTIAIPNDVTNGGRALKVLESAGLIKLDPAKGYVPEVGDIIENPKNLKIYELDAGNVPGILPDVAAGIVNANFASDHNLTIEKDAIFSENLGNISPDNPFINVIAAREEDADREEYKKVIKAYATKKTAEIINQKYKGATIAVFKY</sequence>
<dbReference type="Proteomes" id="UP000250086">
    <property type="component" value="Unassembled WGS sequence"/>
</dbReference>
<dbReference type="AlphaFoldDB" id="A0A2X0VMZ1"/>
<evidence type="ECO:0000256" key="1">
    <source>
        <dbReference type="ARBA" id="ARBA00004635"/>
    </source>
</evidence>
<dbReference type="PANTHER" id="PTHR30429">
    <property type="entry name" value="D-METHIONINE-BINDING LIPOPROTEIN METQ"/>
    <property type="match status" value="1"/>
</dbReference>
<name>A0A2X0VMZ1_9GAMM</name>
<dbReference type="PIRSF" id="PIRSF002854">
    <property type="entry name" value="MetQ"/>
    <property type="match status" value="1"/>
</dbReference>
<dbReference type="RefSeq" id="WP_113743297.1">
    <property type="nucleotide sequence ID" value="NZ_UAPU01000007.1"/>
</dbReference>
<evidence type="ECO:0000256" key="4">
    <source>
        <dbReference type="ARBA" id="ARBA00023139"/>
    </source>
</evidence>
<organism evidence="9 10">
    <name type="scientific">Anaerobiospirillum thomasii</name>
    <dbReference type="NCBI Taxonomy" id="179995"/>
    <lineage>
        <taxon>Bacteria</taxon>
        <taxon>Pseudomonadati</taxon>
        <taxon>Pseudomonadota</taxon>
        <taxon>Gammaproteobacteria</taxon>
        <taxon>Aeromonadales</taxon>
        <taxon>Succinivibrionaceae</taxon>
        <taxon>Anaerobiospirillum</taxon>
    </lineage>
</organism>
<evidence type="ECO:0000256" key="3">
    <source>
        <dbReference type="ARBA" id="ARBA00023136"/>
    </source>
</evidence>
<feature type="lipid moiety-binding region" description="S-diacylglycerol cysteine" evidence="7">
    <location>
        <position position="23"/>
    </location>
</feature>
<gene>
    <name evidence="9" type="primary">metQ</name>
    <name evidence="9" type="ORF">NCTC13093_00473</name>
</gene>
<keyword evidence="5 6" id="KW-0449">Lipoprotein</keyword>
<comment type="similarity">
    <text evidence="6">Belongs to the nlpA lipoprotein family.</text>
</comment>
<dbReference type="OrthoDB" id="9812878at2"/>
<dbReference type="GO" id="GO:0016020">
    <property type="term" value="C:membrane"/>
    <property type="evidence" value="ECO:0007669"/>
    <property type="project" value="UniProtKB-SubCell"/>
</dbReference>
<feature type="signal peptide" evidence="8">
    <location>
        <begin position="1"/>
        <end position="24"/>
    </location>
</feature>
<feature type="chain" id="PRO_5016041500" description="Lipoprotein" evidence="8">
    <location>
        <begin position="25"/>
        <end position="284"/>
    </location>
</feature>
<dbReference type="Pfam" id="PF03180">
    <property type="entry name" value="Lipoprotein_9"/>
    <property type="match status" value="1"/>
</dbReference>
<evidence type="ECO:0000313" key="9">
    <source>
        <dbReference type="EMBL" id="SPT69110.1"/>
    </source>
</evidence>
<keyword evidence="3" id="KW-0472">Membrane</keyword>
<evidence type="ECO:0000313" key="10">
    <source>
        <dbReference type="Proteomes" id="UP000250086"/>
    </source>
</evidence>
<evidence type="ECO:0000256" key="8">
    <source>
        <dbReference type="SAM" id="SignalP"/>
    </source>
</evidence>
<proteinExistence type="inferred from homology"/>
<comment type="subcellular location">
    <subcellularLocation>
        <location evidence="1">Membrane</location>
        <topology evidence="1">Lipid-anchor</topology>
    </subcellularLocation>
</comment>
<dbReference type="InterPro" id="IPR004872">
    <property type="entry name" value="Lipoprotein_NlpA"/>
</dbReference>
<keyword evidence="2 8" id="KW-0732">Signal</keyword>
<evidence type="ECO:0000256" key="6">
    <source>
        <dbReference type="PIRNR" id="PIRNR002854"/>
    </source>
</evidence>
<dbReference type="PROSITE" id="PS51257">
    <property type="entry name" value="PROKAR_LIPOPROTEIN"/>
    <property type="match status" value="1"/>
</dbReference>
<dbReference type="PANTHER" id="PTHR30429:SF1">
    <property type="entry name" value="D-METHIONINE-BINDING LIPOPROTEIN METQ-RELATED"/>
    <property type="match status" value="1"/>
</dbReference>